<dbReference type="GO" id="GO:0005184">
    <property type="term" value="F:neuropeptide hormone activity"/>
    <property type="evidence" value="ECO:0007669"/>
    <property type="project" value="InterPro"/>
</dbReference>
<accession>A0A151PCP1</accession>
<comment type="subcellular location">
    <subcellularLocation>
        <location evidence="1 7">Secreted</location>
    </subcellularLocation>
</comment>
<evidence type="ECO:0000256" key="3">
    <source>
        <dbReference type="ARBA" id="ARBA00022525"/>
    </source>
</evidence>
<dbReference type="PANTHER" id="PTHR10786:SF0">
    <property type="entry name" value="CHOLECYSTOKININ"/>
    <property type="match status" value="1"/>
</dbReference>
<sequence length="154" mass="17179">MWSCCCCHVPLTGARAVTAHFKLDPCGGDPALGMRRRTPAAMKGKVYMCLLLAILVTACLSRATSDARQLGSVPDTNGMPHRSSPAHAKLVRRDWLASLSQDQKHLISKFLPHIYGELANQENYWQEDDALHDHDYPGWMDFGRRSIEDLEGDS</sequence>
<dbReference type="eggNOG" id="ENOG502SA9S">
    <property type="taxonomic scope" value="Eukaryota"/>
</dbReference>
<dbReference type="GO" id="GO:0005615">
    <property type="term" value="C:extracellular space"/>
    <property type="evidence" value="ECO:0007669"/>
    <property type="project" value="TreeGrafter"/>
</dbReference>
<keyword evidence="10" id="KW-1185">Reference proteome</keyword>
<dbReference type="InterPro" id="IPR013152">
    <property type="entry name" value="Gastrin/cholecystokinin_CS"/>
</dbReference>
<dbReference type="GO" id="GO:0007586">
    <property type="term" value="P:digestion"/>
    <property type="evidence" value="ECO:0007669"/>
    <property type="project" value="InterPro"/>
</dbReference>
<dbReference type="AlphaFoldDB" id="A0A151PCP1"/>
<dbReference type="EMBL" id="AKHW03000499">
    <property type="protein sequence ID" value="KYO46694.1"/>
    <property type="molecule type" value="Genomic_DNA"/>
</dbReference>
<comment type="caution">
    <text evidence="9">The sequence shown here is derived from an EMBL/GenBank/DDBJ whole genome shotgun (WGS) entry which is preliminary data.</text>
</comment>
<evidence type="ECO:0000256" key="1">
    <source>
        <dbReference type="ARBA" id="ARBA00004613"/>
    </source>
</evidence>
<evidence type="ECO:0000256" key="6">
    <source>
        <dbReference type="ARBA" id="ARBA00022815"/>
    </source>
</evidence>
<name>A0A151PCP1_ALLMI</name>
<evidence type="ECO:0000256" key="4">
    <source>
        <dbReference type="ARBA" id="ARBA00022641"/>
    </source>
</evidence>
<reference evidence="9 10" key="1">
    <citation type="journal article" date="2012" name="Genome Biol.">
        <title>Sequencing three crocodilian genomes to illuminate the evolution of archosaurs and amniotes.</title>
        <authorList>
            <person name="St John J.A."/>
            <person name="Braun E.L."/>
            <person name="Isberg S.R."/>
            <person name="Miles L.G."/>
            <person name="Chong A.Y."/>
            <person name="Gongora J."/>
            <person name="Dalzell P."/>
            <person name="Moran C."/>
            <person name="Bed'hom B."/>
            <person name="Abzhanov A."/>
            <person name="Burgess S.C."/>
            <person name="Cooksey A.M."/>
            <person name="Castoe T.A."/>
            <person name="Crawford N.G."/>
            <person name="Densmore L.D."/>
            <person name="Drew J.C."/>
            <person name="Edwards S.V."/>
            <person name="Faircloth B.C."/>
            <person name="Fujita M.K."/>
            <person name="Greenwold M.J."/>
            <person name="Hoffmann F.G."/>
            <person name="Howard J.M."/>
            <person name="Iguchi T."/>
            <person name="Janes D.E."/>
            <person name="Khan S.Y."/>
            <person name="Kohno S."/>
            <person name="de Koning A.J."/>
            <person name="Lance S.L."/>
            <person name="McCarthy F.M."/>
            <person name="McCormack J.E."/>
            <person name="Merchant M.E."/>
            <person name="Peterson D.G."/>
            <person name="Pollock D.D."/>
            <person name="Pourmand N."/>
            <person name="Raney B.J."/>
            <person name="Roessler K.A."/>
            <person name="Sanford J.R."/>
            <person name="Sawyer R.H."/>
            <person name="Schmidt C.J."/>
            <person name="Triplett E.W."/>
            <person name="Tuberville T.D."/>
            <person name="Venegas-Anaya M."/>
            <person name="Howard J.T."/>
            <person name="Jarvis E.D."/>
            <person name="Guillette L.J.Jr."/>
            <person name="Glenn T.C."/>
            <person name="Green R.E."/>
            <person name="Ray D.A."/>
        </authorList>
    </citation>
    <scope>NUCLEOTIDE SEQUENCE [LARGE SCALE GENOMIC DNA]</scope>
    <source>
        <strain evidence="9">KSC_2009_1</strain>
    </source>
</reference>
<evidence type="ECO:0000256" key="5">
    <source>
        <dbReference type="ARBA" id="ARBA00022685"/>
    </source>
</evidence>
<gene>
    <name evidence="9" type="ORF">Y1Q_0018439</name>
</gene>
<keyword evidence="6" id="KW-0027">Amidation</keyword>
<organism evidence="9 10">
    <name type="scientific">Alligator mississippiensis</name>
    <name type="common">American alligator</name>
    <dbReference type="NCBI Taxonomy" id="8496"/>
    <lineage>
        <taxon>Eukaryota</taxon>
        <taxon>Metazoa</taxon>
        <taxon>Chordata</taxon>
        <taxon>Craniata</taxon>
        <taxon>Vertebrata</taxon>
        <taxon>Euteleostomi</taxon>
        <taxon>Archelosauria</taxon>
        <taxon>Archosauria</taxon>
        <taxon>Crocodylia</taxon>
        <taxon>Alligatoridae</taxon>
        <taxon>Alligatorinae</taxon>
        <taxon>Alligator</taxon>
    </lineage>
</organism>
<keyword evidence="5" id="KW-0165">Cleavage on pair of basic residues</keyword>
<keyword evidence="3" id="KW-0964">Secreted</keyword>
<evidence type="ECO:0000313" key="9">
    <source>
        <dbReference type="EMBL" id="KYO46694.1"/>
    </source>
</evidence>
<proteinExistence type="inferred from homology"/>
<evidence type="ECO:0000256" key="2">
    <source>
        <dbReference type="ARBA" id="ARBA00006273"/>
    </source>
</evidence>
<protein>
    <submittedName>
        <fullName evidence="9">Gastrin/cholecystokinin-like peptide</fullName>
    </submittedName>
</protein>
<dbReference type="Pfam" id="PF00918">
    <property type="entry name" value="Gastrin"/>
    <property type="match status" value="1"/>
</dbReference>
<dbReference type="InterPro" id="IPR015499">
    <property type="entry name" value="CCK-like"/>
</dbReference>
<dbReference type="GO" id="GO:0030424">
    <property type="term" value="C:axon"/>
    <property type="evidence" value="ECO:0007669"/>
    <property type="project" value="TreeGrafter"/>
</dbReference>
<dbReference type="STRING" id="8496.A0A151PCP1"/>
<dbReference type="Proteomes" id="UP000050525">
    <property type="component" value="Unassembled WGS sequence"/>
</dbReference>
<dbReference type="InterPro" id="IPR001651">
    <property type="entry name" value="Gastrin/CCK"/>
</dbReference>
<dbReference type="PANTHER" id="PTHR10786">
    <property type="entry name" value="CHOLECYSTOKININ"/>
    <property type="match status" value="1"/>
</dbReference>
<evidence type="ECO:0000256" key="7">
    <source>
        <dbReference type="RuleBase" id="RU004362"/>
    </source>
</evidence>
<dbReference type="PROSITE" id="PS00259">
    <property type="entry name" value="GASTRIN"/>
    <property type="match status" value="1"/>
</dbReference>
<keyword evidence="4" id="KW-0765">Sulfation</keyword>
<evidence type="ECO:0000313" key="10">
    <source>
        <dbReference type="Proteomes" id="UP000050525"/>
    </source>
</evidence>
<comment type="similarity">
    <text evidence="2 7">Belongs to the gastrin/cholecystokinin family.</text>
</comment>
<feature type="domain" description="Gastrin/cholecystokinin peptide hormone" evidence="8">
    <location>
        <begin position="45"/>
        <end position="152"/>
    </location>
</feature>
<evidence type="ECO:0000259" key="8">
    <source>
        <dbReference type="Pfam" id="PF00918"/>
    </source>
</evidence>